<evidence type="ECO:0000313" key="13">
    <source>
        <dbReference type="Proteomes" id="UP001174909"/>
    </source>
</evidence>
<gene>
    <name evidence="12" type="ORF">GBAR_LOCUS30146</name>
</gene>
<name>A0AA35XL29_GEOBA</name>
<evidence type="ECO:0000256" key="4">
    <source>
        <dbReference type="ARBA" id="ARBA00022771"/>
    </source>
</evidence>
<keyword evidence="7" id="KW-0969">Cilium</keyword>
<evidence type="ECO:0000256" key="9">
    <source>
        <dbReference type="PROSITE-ProRule" id="PRU00023"/>
    </source>
</evidence>
<dbReference type="SUPFAM" id="SSF48403">
    <property type="entry name" value="Ankyrin repeat"/>
    <property type="match status" value="1"/>
</dbReference>
<evidence type="ECO:0000256" key="3">
    <source>
        <dbReference type="ARBA" id="ARBA00022737"/>
    </source>
</evidence>
<keyword evidence="5" id="KW-0862">Zinc</keyword>
<organism evidence="12 13">
    <name type="scientific">Geodia barretti</name>
    <name type="common">Barrett's horny sponge</name>
    <dbReference type="NCBI Taxonomy" id="519541"/>
    <lineage>
        <taxon>Eukaryota</taxon>
        <taxon>Metazoa</taxon>
        <taxon>Porifera</taxon>
        <taxon>Demospongiae</taxon>
        <taxon>Heteroscleromorpha</taxon>
        <taxon>Tetractinellida</taxon>
        <taxon>Astrophorina</taxon>
        <taxon>Geodiidae</taxon>
        <taxon>Geodia</taxon>
    </lineage>
</organism>
<dbReference type="Proteomes" id="UP001174909">
    <property type="component" value="Unassembled WGS sequence"/>
</dbReference>
<evidence type="ECO:0000259" key="11">
    <source>
        <dbReference type="PROSITE" id="PS50865"/>
    </source>
</evidence>
<dbReference type="InterPro" id="IPR002893">
    <property type="entry name" value="Znf_MYND"/>
</dbReference>
<reference evidence="12" key="1">
    <citation type="submission" date="2023-03" db="EMBL/GenBank/DDBJ databases">
        <authorList>
            <person name="Steffen K."/>
            <person name="Cardenas P."/>
        </authorList>
    </citation>
    <scope>NUCLEOTIDE SEQUENCE</scope>
</reference>
<evidence type="ECO:0000313" key="12">
    <source>
        <dbReference type="EMBL" id="CAI8055212.1"/>
    </source>
</evidence>
<dbReference type="PRINTS" id="PR01415">
    <property type="entry name" value="ANKYRIN"/>
</dbReference>
<feature type="repeat" description="ANK" evidence="9">
    <location>
        <begin position="39"/>
        <end position="71"/>
    </location>
</feature>
<dbReference type="InterPro" id="IPR036770">
    <property type="entry name" value="Ankyrin_rpt-contain_sf"/>
</dbReference>
<dbReference type="GO" id="GO:0008270">
    <property type="term" value="F:zinc ion binding"/>
    <property type="evidence" value="ECO:0007669"/>
    <property type="project" value="UniProtKB-KW"/>
</dbReference>
<proteinExistence type="predicted"/>
<dbReference type="Gene3D" id="1.25.40.20">
    <property type="entry name" value="Ankyrin repeat-containing domain"/>
    <property type="match status" value="1"/>
</dbReference>
<dbReference type="PANTHER" id="PTHR24150">
    <property type="entry name" value="ANKYRIN REPEAT AND MYND DOMAIN-CONTAINING PROTEIN 2"/>
    <property type="match status" value="1"/>
</dbReference>
<evidence type="ECO:0000256" key="2">
    <source>
        <dbReference type="ARBA" id="ARBA00022723"/>
    </source>
</evidence>
<dbReference type="PROSITE" id="PS01360">
    <property type="entry name" value="ZF_MYND_1"/>
    <property type="match status" value="1"/>
</dbReference>
<keyword evidence="2" id="KW-0479">Metal-binding</keyword>
<accession>A0AA35XL29</accession>
<evidence type="ECO:0000256" key="6">
    <source>
        <dbReference type="ARBA" id="ARBA00023043"/>
    </source>
</evidence>
<dbReference type="PROSITE" id="PS50088">
    <property type="entry name" value="ANK_REPEAT"/>
    <property type="match status" value="2"/>
</dbReference>
<dbReference type="PROSITE" id="PS50865">
    <property type="entry name" value="ZF_MYND_2"/>
    <property type="match status" value="1"/>
</dbReference>
<evidence type="ECO:0000256" key="8">
    <source>
        <dbReference type="ARBA" id="ARBA00023273"/>
    </source>
</evidence>
<comment type="caution">
    <text evidence="12">The sequence shown here is derived from an EMBL/GenBank/DDBJ whole genome shotgun (WGS) entry which is preliminary data.</text>
</comment>
<dbReference type="Pfam" id="PF01753">
    <property type="entry name" value="zf-MYND"/>
    <property type="match status" value="1"/>
</dbReference>
<dbReference type="AlphaFoldDB" id="A0AA35XL29"/>
<protein>
    <submittedName>
        <fullName evidence="12">Ankyrin repeat and MYND domain-containing protein 2</fullName>
    </submittedName>
</protein>
<keyword evidence="6 9" id="KW-0040">ANK repeat</keyword>
<keyword evidence="8" id="KW-0966">Cell projection</keyword>
<dbReference type="GO" id="GO:0005929">
    <property type="term" value="C:cilium"/>
    <property type="evidence" value="ECO:0007669"/>
    <property type="project" value="UniProtKB-SubCell"/>
</dbReference>
<dbReference type="SMART" id="SM00248">
    <property type="entry name" value="ANK"/>
    <property type="match status" value="2"/>
</dbReference>
<evidence type="ECO:0000256" key="10">
    <source>
        <dbReference type="PROSITE-ProRule" id="PRU00134"/>
    </source>
</evidence>
<evidence type="ECO:0000256" key="5">
    <source>
        <dbReference type="ARBA" id="ARBA00022833"/>
    </source>
</evidence>
<keyword evidence="3" id="KW-0677">Repeat</keyword>
<sequence length="365" mass="40488">METKSSGTLIELCSNDADIAEVVKLLSSAKFSVDEPDKDGMTPLMHAAYRGNLHVCRKLLEHKAAVNWNSHKDGYTALMFATIAGHKEVVWLLLENGAKTNVVNGVNKTAVQLGSFVGQHECVRVINNHFSISQLEYYTTIKGLEKVPKLDPANAAPLHGLISMHTIHPVKVTLSLRSSCPQLLAAQSSVCRVLQLLREKMEKEEKEPQALKMHCLSFVVERCAKNGVDALLKLLLHCREDGVAESLDRFLRQCLQEYPNLRSQLLREMVATLAKTPPGGPPSAVSLFQQMVFGKRSESEEALESCSVCGDLITSVKKCSRCKQALYCGVECQTLAWTVGNHRKLCKIWTTIRDAEKDTKTTSER</sequence>
<dbReference type="Pfam" id="PF12796">
    <property type="entry name" value="Ank_2"/>
    <property type="match status" value="1"/>
</dbReference>
<dbReference type="Gene3D" id="6.10.140.2220">
    <property type="match status" value="1"/>
</dbReference>
<dbReference type="InterPro" id="IPR052452">
    <property type="entry name" value="Ankyrin-MYND_dom_contain_2"/>
</dbReference>
<keyword evidence="4 10" id="KW-0863">Zinc-finger</keyword>
<dbReference type="InterPro" id="IPR002110">
    <property type="entry name" value="Ankyrin_rpt"/>
</dbReference>
<dbReference type="EMBL" id="CASHTH010004262">
    <property type="protein sequence ID" value="CAI8055212.1"/>
    <property type="molecule type" value="Genomic_DNA"/>
</dbReference>
<feature type="domain" description="MYND-type" evidence="11">
    <location>
        <begin position="306"/>
        <end position="346"/>
    </location>
</feature>
<dbReference type="PROSITE" id="PS50297">
    <property type="entry name" value="ANK_REP_REGION"/>
    <property type="match status" value="2"/>
</dbReference>
<evidence type="ECO:0000256" key="1">
    <source>
        <dbReference type="ARBA" id="ARBA00004138"/>
    </source>
</evidence>
<dbReference type="SUPFAM" id="SSF144232">
    <property type="entry name" value="HIT/MYND zinc finger-like"/>
    <property type="match status" value="1"/>
</dbReference>
<feature type="repeat" description="ANK" evidence="9">
    <location>
        <begin position="73"/>
        <end position="105"/>
    </location>
</feature>
<comment type="subcellular location">
    <subcellularLocation>
        <location evidence="1">Cell projection</location>
        <location evidence="1">Cilium</location>
    </subcellularLocation>
</comment>
<dbReference type="PANTHER" id="PTHR24150:SF8">
    <property type="entry name" value="ANKYRIN REPEAT AND MYND DOMAIN-CONTAINING PROTEIN 2"/>
    <property type="match status" value="1"/>
</dbReference>
<evidence type="ECO:0000256" key="7">
    <source>
        <dbReference type="ARBA" id="ARBA00023069"/>
    </source>
</evidence>
<keyword evidence="13" id="KW-1185">Reference proteome</keyword>